<dbReference type="SUPFAM" id="SSF75708">
    <property type="entry name" value="Chemotaxis phosphatase CheZ"/>
    <property type="match status" value="1"/>
</dbReference>
<protein>
    <recommendedName>
        <fullName evidence="4">Chemotaxis protein CheZ</fullName>
    </recommendedName>
</protein>
<dbReference type="AlphaFoldDB" id="B1LTJ9"/>
<sequence length="440" mass="45938">MFGSVNPSAHASAEYEAIEATISASERGRWFLAEYARRNRGAETEVLLGAIARLERSVTADRGQEAFGHLRGNLLDMADAISRTKGEIAALNAPNGDETRLTQASLALDAIVRETEQATSDILSAAESIQEAAWTLRERGADAQACDALDRHATAIYTACSFQDLTAQRTARIVYTLRYLEDRVSAMIAIWGEDAVRVPPHRGARPDGEPADLNQSDIDRYIAMDVPAVTVAALVARPGSPALHEDLVFLPVQAEARAPETEPAAEMPAGLAGASPSAPEPVAETDGDVEPVEAAGLADASDTDLGTALADGSEAASAADPESGATTDLEADGAVDFGPLPEDGPEMVPEPAPEVASPPAAATFAEATPEPDAATGAVEEDLAQDIAQDIAQDMAEDLADLTWGETVAAAPEPAMPPEEPALSFAEIDALTPEQRLALFA</sequence>
<dbReference type="Proteomes" id="UP000006589">
    <property type="component" value="Chromosome"/>
</dbReference>
<gene>
    <name evidence="2" type="ordered locus">Mrad2831_1950</name>
</gene>
<name>B1LTJ9_METRJ</name>
<reference evidence="2 3" key="1">
    <citation type="submission" date="2008-03" db="EMBL/GenBank/DDBJ databases">
        <title>Complete sequence of chromosome of Methylobacterium radiotolerans JCM 2831.</title>
        <authorList>
            <consortium name="US DOE Joint Genome Institute"/>
            <person name="Copeland A."/>
            <person name="Lucas S."/>
            <person name="Lapidus A."/>
            <person name="Glavina del Rio T."/>
            <person name="Dalin E."/>
            <person name="Tice H."/>
            <person name="Bruce D."/>
            <person name="Goodwin L."/>
            <person name="Pitluck S."/>
            <person name="Kiss H."/>
            <person name="Brettin T."/>
            <person name="Detter J.C."/>
            <person name="Han C."/>
            <person name="Kuske C.R."/>
            <person name="Schmutz J."/>
            <person name="Larimer F."/>
            <person name="Land M."/>
            <person name="Hauser L."/>
            <person name="Kyrpides N."/>
            <person name="Mikhailova N."/>
            <person name="Marx C.J."/>
            <person name="Richardson P."/>
        </authorList>
    </citation>
    <scope>NUCLEOTIDE SEQUENCE [LARGE SCALE GENOMIC DNA]</scope>
    <source>
        <strain evidence="3">ATCC 27329 / DSM 1819 / JCM 2831 / NBRC 15690 / NCIMB 10815 / 0-1</strain>
    </source>
</reference>
<dbReference type="Gene3D" id="1.10.287.500">
    <property type="entry name" value="Helix hairpin bin"/>
    <property type="match status" value="1"/>
</dbReference>
<dbReference type="STRING" id="426355.Mrad2831_1950"/>
<dbReference type="RefSeq" id="WP_012318929.1">
    <property type="nucleotide sequence ID" value="NC_010505.1"/>
</dbReference>
<feature type="region of interest" description="Disordered" evidence="1">
    <location>
        <begin position="310"/>
        <end position="360"/>
    </location>
</feature>
<organism evidence="2 3">
    <name type="scientific">Methylobacterium radiotolerans (strain ATCC 27329 / DSM 1819 / JCM 2831 / NBRC 15690 / NCIMB 10815 / 0-1)</name>
    <dbReference type="NCBI Taxonomy" id="426355"/>
    <lineage>
        <taxon>Bacteria</taxon>
        <taxon>Pseudomonadati</taxon>
        <taxon>Pseudomonadota</taxon>
        <taxon>Alphaproteobacteria</taxon>
        <taxon>Hyphomicrobiales</taxon>
        <taxon>Methylobacteriaceae</taxon>
        <taxon>Methylobacterium</taxon>
    </lineage>
</organism>
<evidence type="ECO:0000313" key="2">
    <source>
        <dbReference type="EMBL" id="ACB23945.1"/>
    </source>
</evidence>
<feature type="compositionally biased region" description="Low complexity" evidence="1">
    <location>
        <begin position="261"/>
        <end position="281"/>
    </location>
</feature>
<feature type="compositionally biased region" description="Low complexity" evidence="1">
    <location>
        <begin position="310"/>
        <end position="325"/>
    </location>
</feature>
<dbReference type="KEGG" id="mrd:Mrad2831_1950"/>
<dbReference type="EMBL" id="CP001001">
    <property type="protein sequence ID" value="ACB23945.1"/>
    <property type="molecule type" value="Genomic_DNA"/>
</dbReference>
<dbReference type="GeneID" id="6137979"/>
<evidence type="ECO:0000313" key="3">
    <source>
        <dbReference type="Proteomes" id="UP000006589"/>
    </source>
</evidence>
<evidence type="ECO:0008006" key="4">
    <source>
        <dbReference type="Google" id="ProtNLM"/>
    </source>
</evidence>
<dbReference type="PATRIC" id="fig|426355.14.peg.2012"/>
<dbReference type="eggNOG" id="COG3143">
    <property type="taxonomic scope" value="Bacteria"/>
</dbReference>
<dbReference type="OrthoDB" id="7269965at2"/>
<feature type="region of interest" description="Disordered" evidence="1">
    <location>
        <begin position="259"/>
        <end position="287"/>
    </location>
</feature>
<dbReference type="HOGENOM" id="CLU_053644_0_0_5"/>
<accession>B1LTJ9</accession>
<evidence type="ECO:0000256" key="1">
    <source>
        <dbReference type="SAM" id="MobiDB-lite"/>
    </source>
</evidence>
<proteinExistence type="predicted"/>